<sequence>MVYVRSRADAGILTVCRYNEPKPRLIKHVELQGGRGTASGREGDKKNVERIFPWNAGAAPAFKMAQLALKDRPDRPV</sequence>
<dbReference type="Proteomes" id="UP001066276">
    <property type="component" value="Chromosome 12"/>
</dbReference>
<dbReference type="EMBL" id="JANPWB010000016">
    <property type="protein sequence ID" value="KAJ1084002.1"/>
    <property type="molecule type" value="Genomic_DNA"/>
</dbReference>
<accession>A0AAV7L0J6</accession>
<dbReference type="AlphaFoldDB" id="A0AAV7L0J6"/>
<proteinExistence type="predicted"/>
<reference evidence="1" key="1">
    <citation type="journal article" date="2022" name="bioRxiv">
        <title>Sequencing and chromosome-scale assembly of the giantPleurodeles waltlgenome.</title>
        <authorList>
            <person name="Brown T."/>
            <person name="Elewa A."/>
            <person name="Iarovenko S."/>
            <person name="Subramanian E."/>
            <person name="Araus A.J."/>
            <person name="Petzold A."/>
            <person name="Susuki M."/>
            <person name="Suzuki K.-i.T."/>
            <person name="Hayashi T."/>
            <person name="Toyoda A."/>
            <person name="Oliveira C."/>
            <person name="Osipova E."/>
            <person name="Leigh N.D."/>
            <person name="Simon A."/>
            <person name="Yun M.H."/>
        </authorList>
    </citation>
    <scope>NUCLEOTIDE SEQUENCE</scope>
    <source>
        <strain evidence="1">20211129_DDA</strain>
        <tissue evidence="1">Liver</tissue>
    </source>
</reference>
<protein>
    <submittedName>
        <fullName evidence="1">Uncharacterized protein</fullName>
    </submittedName>
</protein>
<comment type="caution">
    <text evidence="1">The sequence shown here is derived from an EMBL/GenBank/DDBJ whole genome shotgun (WGS) entry which is preliminary data.</text>
</comment>
<evidence type="ECO:0000313" key="1">
    <source>
        <dbReference type="EMBL" id="KAJ1084002.1"/>
    </source>
</evidence>
<keyword evidence="2" id="KW-1185">Reference proteome</keyword>
<name>A0AAV7L0J6_PLEWA</name>
<evidence type="ECO:0000313" key="2">
    <source>
        <dbReference type="Proteomes" id="UP001066276"/>
    </source>
</evidence>
<gene>
    <name evidence="1" type="ORF">NDU88_004157</name>
</gene>
<organism evidence="1 2">
    <name type="scientific">Pleurodeles waltl</name>
    <name type="common">Iberian ribbed newt</name>
    <dbReference type="NCBI Taxonomy" id="8319"/>
    <lineage>
        <taxon>Eukaryota</taxon>
        <taxon>Metazoa</taxon>
        <taxon>Chordata</taxon>
        <taxon>Craniata</taxon>
        <taxon>Vertebrata</taxon>
        <taxon>Euteleostomi</taxon>
        <taxon>Amphibia</taxon>
        <taxon>Batrachia</taxon>
        <taxon>Caudata</taxon>
        <taxon>Salamandroidea</taxon>
        <taxon>Salamandridae</taxon>
        <taxon>Pleurodelinae</taxon>
        <taxon>Pleurodeles</taxon>
    </lineage>
</organism>